<dbReference type="AlphaFoldDB" id="A0A0C2FSA7"/>
<dbReference type="OrthoDB" id="10266080at2759"/>
<evidence type="ECO:0000313" key="2">
    <source>
        <dbReference type="Proteomes" id="UP000054047"/>
    </source>
</evidence>
<proteinExistence type="predicted"/>
<dbReference type="EMBL" id="KN752988">
    <property type="protein sequence ID" value="KIH49539.1"/>
    <property type="molecule type" value="Genomic_DNA"/>
</dbReference>
<protein>
    <submittedName>
        <fullName evidence="1">Uncharacterized protein</fullName>
    </submittedName>
</protein>
<dbReference type="Proteomes" id="UP000054047">
    <property type="component" value="Unassembled WGS sequence"/>
</dbReference>
<accession>A0A0C2FSA7</accession>
<evidence type="ECO:0000313" key="1">
    <source>
        <dbReference type="EMBL" id="KIH49539.1"/>
    </source>
</evidence>
<keyword evidence="2" id="KW-1185">Reference proteome</keyword>
<gene>
    <name evidence="1" type="ORF">ANCDUO_20386</name>
</gene>
<reference evidence="1 2" key="1">
    <citation type="submission" date="2013-12" db="EMBL/GenBank/DDBJ databases">
        <title>Draft genome of the parsitic nematode Ancylostoma duodenale.</title>
        <authorList>
            <person name="Mitreva M."/>
        </authorList>
    </citation>
    <scope>NUCLEOTIDE SEQUENCE [LARGE SCALE GENOMIC DNA]</scope>
    <source>
        <strain evidence="1 2">Zhejiang</strain>
    </source>
</reference>
<organism evidence="1 2">
    <name type="scientific">Ancylostoma duodenale</name>
    <dbReference type="NCBI Taxonomy" id="51022"/>
    <lineage>
        <taxon>Eukaryota</taxon>
        <taxon>Metazoa</taxon>
        <taxon>Ecdysozoa</taxon>
        <taxon>Nematoda</taxon>
        <taxon>Chromadorea</taxon>
        <taxon>Rhabditida</taxon>
        <taxon>Rhabditina</taxon>
        <taxon>Rhabditomorpha</taxon>
        <taxon>Strongyloidea</taxon>
        <taxon>Ancylostomatidae</taxon>
        <taxon>Ancylostomatinae</taxon>
        <taxon>Ancylostoma</taxon>
    </lineage>
</organism>
<name>A0A0C2FSA7_9BILA</name>
<sequence>MRGISENGTYPAVLAVISPIRNAVFYLDLARTILKYIGRSRVQLTNFLSSIVQHSYPQNRGKYCEVFLPSKNTFLGASLVVVEKCATGWPIRIEIFNQGTILGRTGCSQVIERISPEITTCIVASLLGEQRILLADNTVCVLSIQTGPSDGSLDSTSVMASCVYPSRSG</sequence>